<dbReference type="EMBL" id="JBHRTL010000006">
    <property type="protein sequence ID" value="MFC3154948.1"/>
    <property type="molecule type" value="Genomic_DNA"/>
</dbReference>
<organism evidence="6 7">
    <name type="scientific">Gilvimarinus japonicus</name>
    <dbReference type="NCBI Taxonomy" id="1796469"/>
    <lineage>
        <taxon>Bacteria</taxon>
        <taxon>Pseudomonadati</taxon>
        <taxon>Pseudomonadota</taxon>
        <taxon>Gammaproteobacteria</taxon>
        <taxon>Cellvibrionales</taxon>
        <taxon>Cellvibrionaceae</taxon>
        <taxon>Gilvimarinus</taxon>
    </lineage>
</organism>
<evidence type="ECO:0000256" key="1">
    <source>
        <dbReference type="ARBA" id="ARBA00009437"/>
    </source>
</evidence>
<evidence type="ECO:0000313" key="7">
    <source>
        <dbReference type="Proteomes" id="UP001595548"/>
    </source>
</evidence>
<reference evidence="7" key="1">
    <citation type="journal article" date="2019" name="Int. J. Syst. Evol. Microbiol.">
        <title>The Global Catalogue of Microorganisms (GCM) 10K type strain sequencing project: providing services to taxonomists for standard genome sequencing and annotation.</title>
        <authorList>
            <consortium name="The Broad Institute Genomics Platform"/>
            <consortium name="The Broad Institute Genome Sequencing Center for Infectious Disease"/>
            <person name="Wu L."/>
            <person name="Ma J."/>
        </authorList>
    </citation>
    <scope>NUCLEOTIDE SEQUENCE [LARGE SCALE GENOMIC DNA]</scope>
    <source>
        <strain evidence="7">KCTC 52141</strain>
    </source>
</reference>
<dbReference type="InterPro" id="IPR036388">
    <property type="entry name" value="WH-like_DNA-bd_sf"/>
</dbReference>
<dbReference type="PANTHER" id="PTHR30126:SF88">
    <property type="entry name" value="TRANSCRIPTIONAL REGULATOR-RELATED"/>
    <property type="match status" value="1"/>
</dbReference>
<dbReference type="Pfam" id="PF03466">
    <property type="entry name" value="LysR_substrate"/>
    <property type="match status" value="1"/>
</dbReference>
<evidence type="ECO:0000256" key="2">
    <source>
        <dbReference type="ARBA" id="ARBA00023015"/>
    </source>
</evidence>
<comment type="similarity">
    <text evidence="1">Belongs to the LysR transcriptional regulatory family.</text>
</comment>
<name>A0ABV7HQE3_9GAMM</name>
<feature type="domain" description="HTH lysR-type" evidence="5">
    <location>
        <begin position="7"/>
        <end position="64"/>
    </location>
</feature>
<evidence type="ECO:0000256" key="4">
    <source>
        <dbReference type="ARBA" id="ARBA00023163"/>
    </source>
</evidence>
<sequence length="304" mass="33168">MAKDIKVTLDQWRALIAVIECGGYAHAAEQLGKSQSTVSYAISQLEQALAVAVFKIEGRRAIATPAGESLYRRARHLLAEAESLEGAAARMGQKIEPEVRLAADLLAPAGDILHCLERFTEQYPTTRADVLESVLSGTEDALVQQQVDLAITGRVPAGFLGDYLRTISLIGVAAPSHPLHHLGRAISQEDLRHHRQLVVRDSGIHRRYSAGWQEAEQRWTFTHINTSLAAVRRGLGYAWLPEGYLQQDLASGELKRLPMEQGGERVISLYLVLADRDIAGPATRALANIIKARFSAGLESAPGD</sequence>
<dbReference type="SUPFAM" id="SSF53850">
    <property type="entry name" value="Periplasmic binding protein-like II"/>
    <property type="match status" value="1"/>
</dbReference>
<dbReference type="RefSeq" id="WP_339615105.1">
    <property type="nucleotide sequence ID" value="NZ_AP031500.1"/>
</dbReference>
<dbReference type="InterPro" id="IPR036390">
    <property type="entry name" value="WH_DNA-bd_sf"/>
</dbReference>
<proteinExistence type="inferred from homology"/>
<gene>
    <name evidence="6" type="ORF">ACFOEB_07015</name>
</gene>
<keyword evidence="7" id="KW-1185">Reference proteome</keyword>
<protein>
    <submittedName>
        <fullName evidence="6">LysR family transcriptional regulator</fullName>
    </submittedName>
</protein>
<dbReference type="Pfam" id="PF00126">
    <property type="entry name" value="HTH_1"/>
    <property type="match status" value="1"/>
</dbReference>
<keyword evidence="4" id="KW-0804">Transcription</keyword>
<evidence type="ECO:0000259" key="5">
    <source>
        <dbReference type="PROSITE" id="PS50931"/>
    </source>
</evidence>
<dbReference type="SUPFAM" id="SSF46785">
    <property type="entry name" value="Winged helix' DNA-binding domain"/>
    <property type="match status" value="1"/>
</dbReference>
<dbReference type="InterPro" id="IPR005119">
    <property type="entry name" value="LysR_subst-bd"/>
</dbReference>
<comment type="caution">
    <text evidence="6">The sequence shown here is derived from an EMBL/GenBank/DDBJ whole genome shotgun (WGS) entry which is preliminary data.</text>
</comment>
<dbReference type="Gene3D" id="1.10.10.10">
    <property type="entry name" value="Winged helix-like DNA-binding domain superfamily/Winged helix DNA-binding domain"/>
    <property type="match status" value="1"/>
</dbReference>
<dbReference type="Proteomes" id="UP001595548">
    <property type="component" value="Unassembled WGS sequence"/>
</dbReference>
<dbReference type="PROSITE" id="PS50931">
    <property type="entry name" value="HTH_LYSR"/>
    <property type="match status" value="1"/>
</dbReference>
<evidence type="ECO:0000256" key="3">
    <source>
        <dbReference type="ARBA" id="ARBA00023125"/>
    </source>
</evidence>
<dbReference type="PANTHER" id="PTHR30126">
    <property type="entry name" value="HTH-TYPE TRANSCRIPTIONAL REGULATOR"/>
    <property type="match status" value="1"/>
</dbReference>
<dbReference type="Gene3D" id="3.40.190.290">
    <property type="match status" value="1"/>
</dbReference>
<evidence type="ECO:0000313" key="6">
    <source>
        <dbReference type="EMBL" id="MFC3154948.1"/>
    </source>
</evidence>
<keyword evidence="3" id="KW-0238">DNA-binding</keyword>
<dbReference type="InterPro" id="IPR000847">
    <property type="entry name" value="LysR_HTH_N"/>
</dbReference>
<keyword evidence="2" id="KW-0805">Transcription regulation</keyword>
<accession>A0ABV7HQE3</accession>